<dbReference type="SUPFAM" id="SSF160059">
    <property type="entry name" value="PriA/YqbF domain"/>
    <property type="match status" value="1"/>
</dbReference>
<evidence type="ECO:0000256" key="2">
    <source>
        <dbReference type="ARBA" id="ARBA00006343"/>
    </source>
</evidence>
<comment type="function">
    <text evidence="6">The GINS complex plays an essential role in the initiation of DNA replication.</text>
</comment>
<dbReference type="EMBL" id="BAABUK010000029">
    <property type="protein sequence ID" value="GAA5815961.1"/>
    <property type="molecule type" value="Genomic_DNA"/>
</dbReference>
<organism evidence="9 10">
    <name type="scientific">Mucor flavus</name>
    <dbReference type="NCBI Taxonomy" id="439312"/>
    <lineage>
        <taxon>Eukaryota</taxon>
        <taxon>Fungi</taxon>
        <taxon>Fungi incertae sedis</taxon>
        <taxon>Mucoromycota</taxon>
        <taxon>Mucoromycotina</taxon>
        <taxon>Mucoromycetes</taxon>
        <taxon>Mucorales</taxon>
        <taxon>Mucorineae</taxon>
        <taxon>Mucoraceae</taxon>
        <taxon>Mucor</taxon>
    </lineage>
</organism>
<dbReference type="Pfam" id="PF05916">
    <property type="entry name" value="Sld5"/>
    <property type="match status" value="1"/>
</dbReference>
<dbReference type="InterPro" id="IPR010492">
    <property type="entry name" value="GINS_Psf3"/>
</dbReference>
<proteinExistence type="inferred from homology"/>
<dbReference type="CDD" id="cd21693">
    <property type="entry name" value="GINS_B_Psf3"/>
    <property type="match status" value="1"/>
</dbReference>
<name>A0ABP9ZA50_9FUNG</name>
<comment type="similarity">
    <text evidence="2 6">Belongs to the GINS3/PSF3 family.</text>
</comment>
<dbReference type="InterPro" id="IPR055221">
    <property type="entry name" value="PSF3_N"/>
</dbReference>
<dbReference type="Pfam" id="PF22466">
    <property type="entry name" value="PSF3_N"/>
    <property type="match status" value="1"/>
</dbReference>
<dbReference type="InterPro" id="IPR038437">
    <property type="entry name" value="GINS_Psf3_sf"/>
</dbReference>
<feature type="domain" description="DNA replication complex GINS protein PSF3 N-terminal" evidence="8">
    <location>
        <begin position="7"/>
        <end position="57"/>
    </location>
</feature>
<evidence type="ECO:0000256" key="5">
    <source>
        <dbReference type="ARBA" id="ARBA00023242"/>
    </source>
</evidence>
<comment type="subcellular location">
    <subcellularLocation>
        <location evidence="1 6">Nucleus</location>
    </subcellularLocation>
</comment>
<dbReference type="Gene3D" id="1.20.58.2050">
    <property type="match status" value="1"/>
</dbReference>
<evidence type="ECO:0000259" key="8">
    <source>
        <dbReference type="Pfam" id="PF22466"/>
    </source>
</evidence>
<dbReference type="CDD" id="cd11713">
    <property type="entry name" value="GINS_A_psf3"/>
    <property type="match status" value="1"/>
</dbReference>
<evidence type="ECO:0000313" key="9">
    <source>
        <dbReference type="EMBL" id="GAA5815961.1"/>
    </source>
</evidence>
<dbReference type="PANTHER" id="PTHR22768:SF0">
    <property type="entry name" value="DNA REPLICATION COMPLEX GINS PROTEIN PSF3"/>
    <property type="match status" value="1"/>
</dbReference>
<protein>
    <recommendedName>
        <fullName evidence="3 6">DNA replication complex GINS protein PSF3</fullName>
    </recommendedName>
</protein>
<keyword evidence="4 6" id="KW-0235">DNA replication</keyword>
<gene>
    <name evidence="9" type="ORF">MFLAVUS_009480</name>
</gene>
<dbReference type="SUPFAM" id="SSF158573">
    <property type="entry name" value="GINS helical bundle-like"/>
    <property type="match status" value="1"/>
</dbReference>
<keyword evidence="5 6" id="KW-0539">Nucleus</keyword>
<evidence type="ECO:0000256" key="6">
    <source>
        <dbReference type="RuleBase" id="RU367161"/>
    </source>
</evidence>
<evidence type="ECO:0000256" key="4">
    <source>
        <dbReference type="ARBA" id="ARBA00022705"/>
    </source>
</evidence>
<evidence type="ECO:0000256" key="3">
    <source>
        <dbReference type="ARBA" id="ARBA00015140"/>
    </source>
</evidence>
<reference evidence="9 10" key="1">
    <citation type="submission" date="2024-04" db="EMBL/GenBank/DDBJ databases">
        <title>genome sequences of Mucor flavus KT1a and Helicostylum pulchrum KT1b strains isolated from the surface of a dry-aged beef.</title>
        <authorList>
            <person name="Toyotome T."/>
            <person name="Hosono M."/>
            <person name="Torimaru M."/>
            <person name="Fukuda K."/>
            <person name="Mikami N."/>
        </authorList>
    </citation>
    <scope>NUCLEOTIDE SEQUENCE [LARGE SCALE GENOMIC DNA]</scope>
    <source>
        <strain evidence="9 10">KT1a</strain>
    </source>
</reference>
<dbReference type="Proteomes" id="UP001473302">
    <property type="component" value="Unassembled WGS sequence"/>
</dbReference>
<dbReference type="InterPro" id="IPR021151">
    <property type="entry name" value="GINS_A"/>
</dbReference>
<evidence type="ECO:0000259" key="7">
    <source>
        <dbReference type="Pfam" id="PF05916"/>
    </source>
</evidence>
<evidence type="ECO:0000313" key="10">
    <source>
        <dbReference type="Proteomes" id="UP001473302"/>
    </source>
</evidence>
<accession>A0ABP9ZA50</accession>
<keyword evidence="10" id="KW-1185">Reference proteome</keyword>
<sequence length="190" mass="22026">MELDEYYSIDSILAEQSKIPCTALHEYSADVNLTGDGQPVNRNQRFELPYWIAKHLAQYTLPDHRSLISIELPKTFGTRVRNVLDASPTSVDFRLLCPYFYLFGVKLLDLIVDDSLSKVLKEAFKERLKDIMNYSQTLGASTGQEFLQKLDETEKEIYRAGQESALHFRQWRDRSIRQIKTIDINSRSQS</sequence>
<evidence type="ECO:0000256" key="1">
    <source>
        <dbReference type="ARBA" id="ARBA00004123"/>
    </source>
</evidence>
<dbReference type="InterPro" id="IPR036224">
    <property type="entry name" value="GINS_bundle-like_dom_sf"/>
</dbReference>
<feature type="domain" description="GINS subunit" evidence="7">
    <location>
        <begin position="79"/>
        <end position="171"/>
    </location>
</feature>
<comment type="subunit">
    <text evidence="6">Component of the GINS complex.</text>
</comment>
<dbReference type="PANTHER" id="PTHR22768">
    <property type="entry name" value="DNA REPLICATION COMPLEX GINS PROTEIN PSF3"/>
    <property type="match status" value="1"/>
</dbReference>
<comment type="caution">
    <text evidence="9">The sequence shown here is derived from an EMBL/GenBank/DDBJ whole genome shotgun (WGS) entry which is preliminary data.</text>
</comment>